<dbReference type="EMBL" id="JAOVZO020000020">
    <property type="protein sequence ID" value="MDC8015452.1"/>
    <property type="molecule type" value="Genomic_DNA"/>
</dbReference>
<dbReference type="Proteomes" id="UP001139971">
    <property type="component" value="Unassembled WGS sequence"/>
</dbReference>
<protein>
    <submittedName>
        <fullName evidence="1">Uncharacterized protein</fullName>
    </submittedName>
</protein>
<organism evidence="1 2">
    <name type="scientific">Tahibacter soli</name>
    <dbReference type="NCBI Taxonomy" id="2983605"/>
    <lineage>
        <taxon>Bacteria</taxon>
        <taxon>Pseudomonadati</taxon>
        <taxon>Pseudomonadota</taxon>
        <taxon>Gammaproteobacteria</taxon>
        <taxon>Lysobacterales</taxon>
        <taxon>Rhodanobacteraceae</taxon>
        <taxon>Tahibacter</taxon>
    </lineage>
</organism>
<proteinExistence type="predicted"/>
<sequence length="182" mass="20865">MRRQPQRAEQRIGEALVVVGKNAHRPHRLAGHARLEVDAGRTHPAAPVIEVELRRRRHAVPVDRHHEDDVGRLERRFEQRAAVAFRIGVDARSLVPMVVERRQRQIGKAQPALIGLRRQRLRRASREAFGIAVAPCARQQEQEPPASRRVRRGRHHAFRFVDRCAMVASRDRAVERDCALVA</sequence>
<evidence type="ECO:0000313" key="2">
    <source>
        <dbReference type="Proteomes" id="UP001139971"/>
    </source>
</evidence>
<gene>
    <name evidence="1" type="ORF">OD750_023245</name>
</gene>
<dbReference type="AlphaFoldDB" id="A0A9X3YPG9"/>
<reference evidence="1" key="1">
    <citation type="submission" date="2023-02" db="EMBL/GenBank/DDBJ databases">
        <title>Tahibacter soli sp. nov. isolated from soil.</title>
        <authorList>
            <person name="Baek J.H."/>
            <person name="Lee J.K."/>
            <person name="Choi D.G."/>
            <person name="Jeon C.O."/>
        </authorList>
    </citation>
    <scope>NUCLEOTIDE SEQUENCE</scope>
    <source>
        <strain evidence="1">BL</strain>
    </source>
</reference>
<name>A0A9X3YPG9_9GAMM</name>
<accession>A0A9X3YPG9</accession>
<evidence type="ECO:0000313" key="1">
    <source>
        <dbReference type="EMBL" id="MDC8015452.1"/>
    </source>
</evidence>
<keyword evidence="2" id="KW-1185">Reference proteome</keyword>
<comment type="caution">
    <text evidence="1">The sequence shown here is derived from an EMBL/GenBank/DDBJ whole genome shotgun (WGS) entry which is preliminary data.</text>
</comment>